<protein>
    <submittedName>
        <fullName evidence="1">Uncharacterized protein</fullName>
    </submittedName>
</protein>
<evidence type="ECO:0000313" key="1">
    <source>
        <dbReference type="EMBL" id="CDZ88165.1"/>
    </source>
</evidence>
<sequence>MIDPRLEHFLLYELSDDWMPLGSFVALTERITPDDCSSGRVLAIIRDLAERGYLRLGGWPGDGRPWEPWDVPLDEAMDRIAHGFNGEVGYLEASPRQAATTEVFRAEITALGETRLRELGDPYDIYGDPWWDDPNMRAEGEFPPWQD</sequence>
<organism evidence="1 2">
    <name type="scientific">Rhodococcus ruber</name>
    <dbReference type="NCBI Taxonomy" id="1830"/>
    <lineage>
        <taxon>Bacteria</taxon>
        <taxon>Bacillati</taxon>
        <taxon>Actinomycetota</taxon>
        <taxon>Actinomycetes</taxon>
        <taxon>Mycobacteriales</taxon>
        <taxon>Nocardiaceae</taxon>
        <taxon>Rhodococcus</taxon>
    </lineage>
</organism>
<accession>A0A098BIU7</accession>
<gene>
    <name evidence="1" type="ORF">RHRU231_390082</name>
</gene>
<name>A0A098BIU7_9NOCA</name>
<dbReference type="OrthoDB" id="4484108at2"/>
<dbReference type="Proteomes" id="UP000042997">
    <property type="component" value="Unassembled WGS sequence"/>
</dbReference>
<proteinExistence type="predicted"/>
<evidence type="ECO:0000313" key="2">
    <source>
        <dbReference type="Proteomes" id="UP000042997"/>
    </source>
</evidence>
<dbReference type="AlphaFoldDB" id="A0A098BIU7"/>
<dbReference type="RefSeq" id="WP_040271241.1">
    <property type="nucleotide sequence ID" value="NZ_JAJNCM010000035.1"/>
</dbReference>
<reference evidence="1 2" key="1">
    <citation type="journal article" date="2014" name="Genome Announc.">
        <title>Draft Genome Sequence of Propane- and Butane-Oxidizing Actinobacterium Rhodococcus ruber IEGM 231.</title>
        <authorList>
            <person name="Ivshina I.B."/>
            <person name="Kuyukina M.S."/>
            <person name="Krivoruchko A.V."/>
            <person name="Barbe V."/>
            <person name="Fischer C."/>
        </authorList>
    </citation>
    <scope>NUCLEOTIDE SEQUENCE [LARGE SCALE GENOMIC DNA]</scope>
</reference>
<dbReference type="EMBL" id="CCSD01000049">
    <property type="protein sequence ID" value="CDZ88165.1"/>
    <property type="molecule type" value="Genomic_DNA"/>
</dbReference>